<keyword evidence="3" id="KW-0804">Transcription</keyword>
<keyword evidence="2 5" id="KW-0238">DNA-binding</keyword>
<evidence type="ECO:0000313" key="5">
    <source>
        <dbReference type="EMBL" id="SDL02900.1"/>
    </source>
</evidence>
<dbReference type="InterPro" id="IPR009057">
    <property type="entry name" value="Homeodomain-like_sf"/>
</dbReference>
<dbReference type="OrthoDB" id="2559672at2"/>
<reference evidence="5 6" key="1">
    <citation type="submission" date="2016-10" db="EMBL/GenBank/DDBJ databases">
        <authorList>
            <person name="de Groot N.N."/>
        </authorList>
    </citation>
    <scope>NUCLEOTIDE SEQUENCE [LARGE SCALE GENOMIC DNA]</scope>
    <source>
        <strain evidence="5 6">CGMCC 4.5727</strain>
    </source>
</reference>
<dbReference type="Proteomes" id="UP000199155">
    <property type="component" value="Unassembled WGS sequence"/>
</dbReference>
<dbReference type="Pfam" id="PF12833">
    <property type="entry name" value="HTH_18"/>
    <property type="match status" value="1"/>
</dbReference>
<dbReference type="STRING" id="417292.SAMN05421806_116147"/>
<name>A0A1G9GQC6_9ACTN</name>
<dbReference type="GO" id="GO:0003700">
    <property type="term" value="F:DNA-binding transcription factor activity"/>
    <property type="evidence" value="ECO:0007669"/>
    <property type="project" value="InterPro"/>
</dbReference>
<gene>
    <name evidence="5" type="ORF">SAMN05421806_116147</name>
</gene>
<evidence type="ECO:0000256" key="2">
    <source>
        <dbReference type="ARBA" id="ARBA00023125"/>
    </source>
</evidence>
<dbReference type="SMART" id="SM00342">
    <property type="entry name" value="HTH_ARAC"/>
    <property type="match status" value="1"/>
</dbReference>
<evidence type="ECO:0000256" key="1">
    <source>
        <dbReference type="ARBA" id="ARBA00023015"/>
    </source>
</evidence>
<dbReference type="PROSITE" id="PS01124">
    <property type="entry name" value="HTH_ARAC_FAMILY_2"/>
    <property type="match status" value="1"/>
</dbReference>
<evidence type="ECO:0000313" key="6">
    <source>
        <dbReference type="Proteomes" id="UP000199155"/>
    </source>
</evidence>
<evidence type="ECO:0000259" key="4">
    <source>
        <dbReference type="PROSITE" id="PS01124"/>
    </source>
</evidence>
<keyword evidence="1" id="KW-0805">Transcription regulation</keyword>
<dbReference type="PANTHER" id="PTHR46796">
    <property type="entry name" value="HTH-TYPE TRANSCRIPTIONAL ACTIVATOR RHAS-RELATED"/>
    <property type="match status" value="1"/>
</dbReference>
<dbReference type="EMBL" id="FNFF01000016">
    <property type="protein sequence ID" value="SDL02900.1"/>
    <property type="molecule type" value="Genomic_DNA"/>
</dbReference>
<keyword evidence="6" id="KW-1185">Reference proteome</keyword>
<dbReference type="AlphaFoldDB" id="A0A1G9GQC6"/>
<dbReference type="PANTHER" id="PTHR46796:SF15">
    <property type="entry name" value="BLL1074 PROTEIN"/>
    <property type="match status" value="1"/>
</dbReference>
<dbReference type="InterPro" id="IPR050204">
    <property type="entry name" value="AraC_XylS_family_regulators"/>
</dbReference>
<proteinExistence type="predicted"/>
<organism evidence="5 6">
    <name type="scientific">Streptomyces indicus</name>
    <dbReference type="NCBI Taxonomy" id="417292"/>
    <lineage>
        <taxon>Bacteria</taxon>
        <taxon>Bacillati</taxon>
        <taxon>Actinomycetota</taxon>
        <taxon>Actinomycetes</taxon>
        <taxon>Kitasatosporales</taxon>
        <taxon>Streptomycetaceae</taxon>
        <taxon>Streptomyces</taxon>
    </lineage>
</organism>
<feature type="domain" description="HTH araC/xylS-type" evidence="4">
    <location>
        <begin position="171"/>
        <end position="271"/>
    </location>
</feature>
<evidence type="ECO:0000256" key="3">
    <source>
        <dbReference type="ARBA" id="ARBA00023163"/>
    </source>
</evidence>
<dbReference type="Gene3D" id="1.10.10.60">
    <property type="entry name" value="Homeodomain-like"/>
    <property type="match status" value="1"/>
</dbReference>
<accession>A0A1G9GQC6</accession>
<dbReference type="GO" id="GO:0043565">
    <property type="term" value="F:sequence-specific DNA binding"/>
    <property type="evidence" value="ECO:0007669"/>
    <property type="project" value="InterPro"/>
</dbReference>
<dbReference type="RefSeq" id="WP_093615838.1">
    <property type="nucleotide sequence ID" value="NZ_FNFF01000016.1"/>
</dbReference>
<dbReference type="InterPro" id="IPR018060">
    <property type="entry name" value="HTH_AraC"/>
</dbReference>
<sequence length="296" mass="31932">MDSRLRRLSGPDGTWEIVEALPARRLRPGVRSYRGTRLETGLPRRRLEVPGAWVTVMLGFSEAIRLTPTGQAGPPTALTSLVSGLQTRSSVGEHDGHLVALEVVLAPWAAYRLLAVPMSELAGRHLELEDVLGARARRLSDALGALPTWQHRFVLLDRVIARALADTPAHAPQVEWAWRRIHRSAGALPVPKVAAEVGWSVRQLEKLFKLQVGLGPKAVARVARLGSALRLLAAGHPPAQVAAACGYSDQPHLNLDFRSMTGSTPRTFLRARSSLVPGPPMADRVAGQVTSAPLPA</sequence>
<protein>
    <submittedName>
        <fullName evidence="5">AraC-type DNA-binding protein</fullName>
    </submittedName>
</protein>
<dbReference type="SUPFAM" id="SSF46689">
    <property type="entry name" value="Homeodomain-like"/>
    <property type="match status" value="1"/>
</dbReference>